<keyword evidence="3" id="KW-1185">Reference proteome</keyword>
<dbReference type="CDD" id="cd23424">
    <property type="entry name" value="beta-trefoil_Ricin_BEL-like"/>
    <property type="match status" value="1"/>
</dbReference>
<feature type="compositionally biased region" description="Polar residues" evidence="1">
    <location>
        <begin position="416"/>
        <end position="427"/>
    </location>
</feature>
<reference evidence="2" key="1">
    <citation type="submission" date="2020-05" db="EMBL/GenBank/DDBJ databases">
        <title>Mycena genomes resolve the evolution of fungal bioluminescence.</title>
        <authorList>
            <person name="Tsai I.J."/>
        </authorList>
    </citation>
    <scope>NUCLEOTIDE SEQUENCE</scope>
    <source>
        <strain evidence="2">CCC161011</strain>
    </source>
</reference>
<dbReference type="InterPro" id="IPR053237">
    <property type="entry name" value="Natterin_C"/>
</dbReference>
<dbReference type="AlphaFoldDB" id="A0A8H6XKN5"/>
<dbReference type="SUPFAM" id="SSF56973">
    <property type="entry name" value="Aerolisin/ETX pore-forming domain"/>
    <property type="match status" value="1"/>
</dbReference>
<accession>A0A8H6XKN5</accession>
<dbReference type="Proteomes" id="UP000620124">
    <property type="component" value="Unassembled WGS sequence"/>
</dbReference>
<keyword evidence="2" id="KW-0430">Lectin</keyword>
<dbReference type="Gene3D" id="2.80.10.50">
    <property type="match status" value="1"/>
</dbReference>
<organism evidence="2 3">
    <name type="scientific">Mycena venus</name>
    <dbReference type="NCBI Taxonomy" id="2733690"/>
    <lineage>
        <taxon>Eukaryota</taxon>
        <taxon>Fungi</taxon>
        <taxon>Dikarya</taxon>
        <taxon>Basidiomycota</taxon>
        <taxon>Agaricomycotina</taxon>
        <taxon>Agaricomycetes</taxon>
        <taxon>Agaricomycetidae</taxon>
        <taxon>Agaricales</taxon>
        <taxon>Marasmiineae</taxon>
        <taxon>Mycenaceae</taxon>
        <taxon>Mycena</taxon>
    </lineage>
</organism>
<comment type="caution">
    <text evidence="2">The sequence shown here is derived from an EMBL/GenBank/DDBJ whole genome shotgun (WGS) entry which is preliminary data.</text>
</comment>
<dbReference type="GO" id="GO:0030246">
    <property type="term" value="F:carbohydrate binding"/>
    <property type="evidence" value="ECO:0007669"/>
    <property type="project" value="UniProtKB-KW"/>
</dbReference>
<dbReference type="Gene3D" id="2.170.15.10">
    <property type="entry name" value="Proaerolysin, chain A, domain 3"/>
    <property type="match status" value="1"/>
</dbReference>
<protein>
    <submittedName>
        <fullName evidence="2">Hemolytic lectin LSLb</fullName>
    </submittedName>
</protein>
<proteinExistence type="predicted"/>
<evidence type="ECO:0000256" key="1">
    <source>
        <dbReference type="SAM" id="MobiDB-lite"/>
    </source>
</evidence>
<dbReference type="PANTHER" id="PTHR39244">
    <property type="entry name" value="NATTERIN-4"/>
    <property type="match status" value="1"/>
</dbReference>
<dbReference type="EMBL" id="JACAZI010000017">
    <property type="protein sequence ID" value="KAF7342216.1"/>
    <property type="molecule type" value="Genomic_DNA"/>
</dbReference>
<gene>
    <name evidence="2" type="ORF">MVEN_01809500</name>
</gene>
<evidence type="ECO:0000313" key="3">
    <source>
        <dbReference type="Proteomes" id="UP000620124"/>
    </source>
</evidence>
<sequence>MAEFQTPPEGVAFRIIGNVSGRAIYSRVTGDPVFGAVLASSGPSKESYWSLIKGTGSKDGLFLFKNRVTGKVLYSRSSAKPYVWHVDGGGRYFDNWFKFVPGTGVNAGMARLVAPSTDTVLVSRANTDEIANHPYAGYKVYSDQWFKFEYEKVEQVEMTIERVDFNLDHGKIISSTPRQLSSQTLANNTNSETELRFSMSASQDQTSSFEYTTGSPSVGAIIKGGIPTLSEDEFRVDTSIRQKWTYGKSETFKKTYTAKFPIEAASHSSVLVVSTVNVGELEVPYTLHLKSETGTKAQKQGIWRGLSSWDLRHSITHVVGLDKPTVTGSIISLNGSKFVATFIIDELQYIYSGSMNPTPGEFSVTTATLKYTSKQQLTGTRWYTGQVGISKVTLNIGNGPVASGPLPDDGRIDPASTVSGTGTWTTA</sequence>
<feature type="region of interest" description="Disordered" evidence="1">
    <location>
        <begin position="403"/>
        <end position="427"/>
    </location>
</feature>
<name>A0A8H6XKN5_9AGAR</name>
<evidence type="ECO:0000313" key="2">
    <source>
        <dbReference type="EMBL" id="KAF7342216.1"/>
    </source>
</evidence>
<dbReference type="PANTHER" id="PTHR39244:SF5">
    <property type="entry name" value="NATTERIN-3-LIKE"/>
    <property type="match status" value="1"/>
</dbReference>
<dbReference type="OrthoDB" id="4948898at2759"/>